<dbReference type="AlphaFoldDB" id="A0A0R2I672"/>
<reference evidence="1 2" key="1">
    <citation type="journal article" date="2015" name="Genome Announc.">
        <title>Expanding the biotechnology potential of lactobacilli through comparative genomics of 213 strains and associated genera.</title>
        <authorList>
            <person name="Sun Z."/>
            <person name="Harris H.M."/>
            <person name="McCann A."/>
            <person name="Guo C."/>
            <person name="Argimon S."/>
            <person name="Zhang W."/>
            <person name="Yang X."/>
            <person name="Jeffery I.B."/>
            <person name="Cooney J.C."/>
            <person name="Kagawa T.F."/>
            <person name="Liu W."/>
            <person name="Song Y."/>
            <person name="Salvetti E."/>
            <person name="Wrobel A."/>
            <person name="Rasinkangas P."/>
            <person name="Parkhill J."/>
            <person name="Rea M.C."/>
            <person name="O'Sullivan O."/>
            <person name="Ritari J."/>
            <person name="Douillard F.P."/>
            <person name="Paul Ross R."/>
            <person name="Yang R."/>
            <person name="Briner A.E."/>
            <person name="Felis G.E."/>
            <person name="de Vos W.M."/>
            <person name="Barrangou R."/>
            <person name="Klaenhammer T.R."/>
            <person name="Caufield P.W."/>
            <person name="Cui Y."/>
            <person name="Zhang H."/>
            <person name="O'Toole P.W."/>
        </authorList>
    </citation>
    <scope>NUCLEOTIDE SEQUENCE [LARGE SCALE GENOMIC DNA]</scope>
    <source>
        <strain evidence="1 2">DSM 17896</strain>
    </source>
</reference>
<evidence type="ECO:0008006" key="3">
    <source>
        <dbReference type="Google" id="ProtNLM"/>
    </source>
</evidence>
<dbReference type="OrthoDB" id="5506143at2"/>
<organism evidence="1 2">
    <name type="scientific">Limosilactobacillus secaliphilus</name>
    <dbReference type="NCBI Taxonomy" id="396268"/>
    <lineage>
        <taxon>Bacteria</taxon>
        <taxon>Bacillati</taxon>
        <taxon>Bacillota</taxon>
        <taxon>Bacilli</taxon>
        <taxon>Lactobacillales</taxon>
        <taxon>Lactobacillaceae</taxon>
        <taxon>Limosilactobacillus</taxon>
    </lineage>
</organism>
<evidence type="ECO:0000313" key="1">
    <source>
        <dbReference type="EMBL" id="KRN59126.1"/>
    </source>
</evidence>
<name>A0A0R2I672_9LACO</name>
<proteinExistence type="predicted"/>
<dbReference type="EMBL" id="JQBW01000006">
    <property type="protein sequence ID" value="KRN59126.1"/>
    <property type="molecule type" value="Genomic_DNA"/>
</dbReference>
<sequence>MLDITKLLQDAIYLDNQLIDQRDLLLGPEGHLREIMVRFDQAMAKCYQPGFNYGLTQHDSLTHDELVKNYTVALQWMLIFSARKQWTHLVVMKKADYERLVGADPVDKATTADQQYLAIKQFMFSAYTTHQQDYYRHAWHLFLKWGLVDLQLSEKEIMQSHDQLVSSLLSDNN</sequence>
<keyword evidence="2" id="KW-1185">Reference proteome</keyword>
<dbReference type="STRING" id="396268.IV45_GL000163"/>
<gene>
    <name evidence="1" type="ORF">IV45_GL000163</name>
</gene>
<comment type="caution">
    <text evidence="1">The sequence shown here is derived from an EMBL/GenBank/DDBJ whole genome shotgun (WGS) entry which is preliminary data.</text>
</comment>
<dbReference type="Proteomes" id="UP000050934">
    <property type="component" value="Unassembled WGS sequence"/>
</dbReference>
<dbReference type="PATRIC" id="fig|396268.3.peg.163"/>
<protein>
    <recommendedName>
        <fullName evidence="3">dUTPase</fullName>
    </recommendedName>
</protein>
<evidence type="ECO:0000313" key="2">
    <source>
        <dbReference type="Proteomes" id="UP000050934"/>
    </source>
</evidence>
<accession>A0A0R2I672</accession>
<dbReference type="RefSeq" id="WP_057740521.1">
    <property type="nucleotide sequence ID" value="NZ_JQBW01000006.1"/>
</dbReference>